<dbReference type="PANTHER" id="PTHR42923:SF3">
    <property type="entry name" value="PROTOPORPHYRINOGEN OXIDASE"/>
    <property type="match status" value="1"/>
</dbReference>
<evidence type="ECO:0000313" key="14">
    <source>
        <dbReference type="EMBL" id="KEI45924.1"/>
    </source>
</evidence>
<accession>A0A073BDR2</accession>
<dbReference type="eggNOG" id="COG1232">
    <property type="taxonomic scope" value="Bacteria"/>
</dbReference>
<evidence type="ECO:0000256" key="6">
    <source>
        <dbReference type="ARBA" id="ARBA00012402"/>
    </source>
</evidence>
<dbReference type="InterPro" id="IPR002937">
    <property type="entry name" value="Amino_oxidase"/>
</dbReference>
<name>A0A073BDR2_9PSEU</name>
<evidence type="ECO:0000256" key="11">
    <source>
        <dbReference type="ARBA" id="ARBA00023133"/>
    </source>
</evidence>
<dbReference type="GO" id="GO:0006783">
    <property type="term" value="P:heme biosynthetic process"/>
    <property type="evidence" value="ECO:0007669"/>
    <property type="project" value="UniProtKB-UniRule"/>
</dbReference>
<keyword evidence="15" id="KW-1185">Reference proteome</keyword>
<dbReference type="InterPro" id="IPR050464">
    <property type="entry name" value="Zeta_carotene_desat/Oxidored"/>
</dbReference>
<dbReference type="OrthoDB" id="4496419at2"/>
<dbReference type="Gene3D" id="1.10.3110.10">
    <property type="entry name" value="protoporphyrinogen ix oxidase, domain 3"/>
    <property type="match status" value="1"/>
</dbReference>
<gene>
    <name evidence="14" type="ORF">GU90_01630</name>
</gene>
<reference evidence="14 15" key="1">
    <citation type="submission" date="2014-06" db="EMBL/GenBank/DDBJ databases">
        <title>Saccharopolyspora rectivirgula DSM-43113 Genome sequencing.</title>
        <authorList>
            <person name="Barrera C."/>
            <person name="Millon L."/>
            <person name="Rognon B."/>
            <person name="Zaugg C."/>
            <person name="Monod M."/>
        </authorList>
    </citation>
    <scope>NUCLEOTIDE SEQUENCE [LARGE SCALE GENOMIC DNA]</scope>
    <source>
        <strain evidence="14 15">DSM 43113</strain>
    </source>
</reference>
<feature type="domain" description="Amine oxidase" evidence="13">
    <location>
        <begin position="13"/>
        <end position="465"/>
    </location>
</feature>
<evidence type="ECO:0000256" key="1">
    <source>
        <dbReference type="ARBA" id="ARBA00001755"/>
    </source>
</evidence>
<keyword evidence="9 12" id="KW-0274">FAD</keyword>
<keyword evidence="10 12" id="KW-0560">Oxidoreductase</keyword>
<dbReference type="NCBIfam" id="TIGR00562">
    <property type="entry name" value="proto_IX_ox"/>
    <property type="match status" value="1"/>
</dbReference>
<comment type="function">
    <text evidence="3 12">Involved in coproporphyrin-dependent heme b biosynthesis. Catalyzes the oxidation of coproporphyrinogen III to coproporphyrin III.</text>
</comment>
<keyword evidence="12" id="KW-0963">Cytoplasm</keyword>
<proteinExistence type="inferred from homology"/>
<dbReference type="AlphaFoldDB" id="A0A073BDR2"/>
<evidence type="ECO:0000256" key="2">
    <source>
        <dbReference type="ARBA" id="ARBA00001974"/>
    </source>
</evidence>
<comment type="catalytic activity">
    <reaction evidence="1">
        <text>coproporphyrinogen III + 3 O2 = coproporphyrin III + 3 H2O2</text>
        <dbReference type="Rhea" id="RHEA:43436"/>
        <dbReference type="ChEBI" id="CHEBI:15379"/>
        <dbReference type="ChEBI" id="CHEBI:16240"/>
        <dbReference type="ChEBI" id="CHEBI:57309"/>
        <dbReference type="ChEBI" id="CHEBI:131725"/>
        <dbReference type="EC" id="1.3.3.15"/>
    </reaction>
    <physiologicalReaction direction="left-to-right" evidence="1">
        <dbReference type="Rhea" id="RHEA:43437"/>
    </physiologicalReaction>
</comment>
<keyword evidence="8 12" id="KW-0285">Flavoprotein</keyword>
<dbReference type="InterPro" id="IPR036188">
    <property type="entry name" value="FAD/NAD-bd_sf"/>
</dbReference>
<keyword evidence="11 12" id="KW-0350">Heme biosynthesis</keyword>
<dbReference type="Pfam" id="PF01593">
    <property type="entry name" value="Amino_oxidase"/>
    <property type="match status" value="1"/>
</dbReference>
<protein>
    <recommendedName>
        <fullName evidence="7 12">Coproporphyrinogen III oxidase</fullName>
        <ecNumber evidence="6 12">1.3.3.15</ecNumber>
    </recommendedName>
</protein>
<dbReference type="Proteomes" id="UP000031419">
    <property type="component" value="Unassembled WGS sequence"/>
</dbReference>
<evidence type="ECO:0000259" key="13">
    <source>
        <dbReference type="Pfam" id="PF01593"/>
    </source>
</evidence>
<dbReference type="GO" id="GO:0005737">
    <property type="term" value="C:cytoplasm"/>
    <property type="evidence" value="ECO:0007669"/>
    <property type="project" value="UniProtKB-SubCell"/>
</dbReference>
<dbReference type="InterPro" id="IPR004572">
    <property type="entry name" value="Protoporphyrinogen_oxidase"/>
</dbReference>
<sequence>MTAPKIAVVGGGISGLAAAHRLRRELGRSAQIVLVEQSDRLGGKLRTVELAGRPYDVGAEAFLARRQDMQEFIAELGLAGEVVHPSSAGASIRAGGASHPVPKRTLMGVPESAQSVGDVLSPEGAAAVAAEEQLPPLHLSGEDISVGELLRSRVGDEVVDRLVEPLLGGVYAGDADHLGMRATMPALAAAFDRGATSVTGAAAAALPPAADPGKPAPPVFGAFRGGYQQLIDRLRELAQAEIRLGQTVSGLARNGSGWRLSIGPAPAPELLDVDAVVLAVPAPAARRLLADVVPVAAEKLAAVQLASMAVIGFALPADTRLPESTGVLIARGERRSDGNPFTAKAFTFSSIKWPHLRGNNGEILVRGSVGRFGEAAQLQVDDSELVRRVRQDLAEVTGARIEPVDSVVIRWGGGLPQYGVGHLDLVAEVESAVAEVPGLALAGAALHGVGVPACVTTGVDAATTITAGRWPAEKR</sequence>
<evidence type="ECO:0000256" key="10">
    <source>
        <dbReference type="ARBA" id="ARBA00023002"/>
    </source>
</evidence>
<evidence type="ECO:0000256" key="5">
    <source>
        <dbReference type="ARBA" id="ARBA00008310"/>
    </source>
</evidence>
<comment type="cofactor">
    <cofactor evidence="2 12">
        <name>FAD</name>
        <dbReference type="ChEBI" id="CHEBI:57692"/>
    </cofactor>
</comment>
<dbReference type="SUPFAM" id="SSF51905">
    <property type="entry name" value="FAD/NAD(P)-binding domain"/>
    <property type="match status" value="1"/>
</dbReference>
<dbReference type="PANTHER" id="PTHR42923">
    <property type="entry name" value="PROTOPORPHYRINOGEN OXIDASE"/>
    <property type="match status" value="1"/>
</dbReference>
<dbReference type="Gene3D" id="3.50.50.60">
    <property type="entry name" value="FAD/NAD(P)-binding domain"/>
    <property type="match status" value="1"/>
</dbReference>
<dbReference type="SUPFAM" id="SSF54373">
    <property type="entry name" value="FAD-linked reductases, C-terminal domain"/>
    <property type="match status" value="1"/>
</dbReference>
<dbReference type="EMBL" id="JNVU01000005">
    <property type="protein sequence ID" value="KEI45924.1"/>
    <property type="molecule type" value="Genomic_DNA"/>
</dbReference>
<dbReference type="GO" id="GO:0004729">
    <property type="term" value="F:oxygen-dependent protoporphyrinogen oxidase activity"/>
    <property type="evidence" value="ECO:0007669"/>
    <property type="project" value="UniProtKB-UniRule"/>
</dbReference>
<comment type="pathway">
    <text evidence="4 12">Porphyrin-containing compound metabolism; protoheme biosynthesis.</text>
</comment>
<comment type="caution">
    <text evidence="14">The sequence shown here is derived from an EMBL/GenBank/DDBJ whole genome shotgun (WGS) entry which is preliminary data.</text>
</comment>
<dbReference type="EC" id="1.3.3.15" evidence="6 12"/>
<comment type="subcellular location">
    <subcellularLocation>
        <location evidence="12">Cytoplasm</location>
    </subcellularLocation>
</comment>
<evidence type="ECO:0000256" key="12">
    <source>
        <dbReference type="RuleBase" id="RU364052"/>
    </source>
</evidence>
<evidence type="ECO:0000256" key="3">
    <source>
        <dbReference type="ARBA" id="ARBA00002185"/>
    </source>
</evidence>
<dbReference type="RefSeq" id="WP_029720955.1">
    <property type="nucleotide sequence ID" value="NZ_JAJUIW010000005.1"/>
</dbReference>
<evidence type="ECO:0000256" key="8">
    <source>
        <dbReference type="ARBA" id="ARBA00022630"/>
    </source>
</evidence>
<dbReference type="STRING" id="28042.GU90_01630"/>
<organism evidence="14 15">
    <name type="scientific">Saccharopolyspora rectivirgula</name>
    <dbReference type="NCBI Taxonomy" id="28042"/>
    <lineage>
        <taxon>Bacteria</taxon>
        <taxon>Bacillati</taxon>
        <taxon>Actinomycetota</taxon>
        <taxon>Actinomycetes</taxon>
        <taxon>Pseudonocardiales</taxon>
        <taxon>Pseudonocardiaceae</taxon>
        <taxon>Saccharopolyspora</taxon>
    </lineage>
</organism>
<evidence type="ECO:0000313" key="15">
    <source>
        <dbReference type="Proteomes" id="UP000031419"/>
    </source>
</evidence>
<dbReference type="UniPathway" id="UPA00252"/>
<evidence type="ECO:0000256" key="4">
    <source>
        <dbReference type="ARBA" id="ARBA00004744"/>
    </source>
</evidence>
<evidence type="ECO:0000256" key="9">
    <source>
        <dbReference type="ARBA" id="ARBA00022827"/>
    </source>
</evidence>
<evidence type="ECO:0000256" key="7">
    <source>
        <dbReference type="ARBA" id="ARBA00019046"/>
    </source>
</evidence>
<dbReference type="Gene3D" id="3.90.660.20">
    <property type="entry name" value="Protoporphyrinogen oxidase, mitochondrial, domain 2"/>
    <property type="match status" value="1"/>
</dbReference>
<comment type="similarity">
    <text evidence="5 12">Belongs to the protoporphyrinogen/coproporphyrinogen oxidase family. Coproporphyrinogen III oxidase subfamily.</text>
</comment>